<feature type="region of interest" description="Disordered" evidence="1">
    <location>
        <begin position="310"/>
        <end position="334"/>
    </location>
</feature>
<feature type="region of interest" description="Disordered" evidence="1">
    <location>
        <begin position="72"/>
        <end position="117"/>
    </location>
</feature>
<feature type="non-terminal residue" evidence="3">
    <location>
        <position position="1"/>
    </location>
</feature>
<dbReference type="OrthoDB" id="2437318at2759"/>
<dbReference type="Pfam" id="PF23658">
    <property type="entry name" value="PDZ_CPAF_rel"/>
    <property type="match status" value="1"/>
</dbReference>
<proteinExistence type="predicted"/>
<dbReference type="PANTHER" id="PTHR37049:SF4">
    <property type="entry name" value="RHODANESE DOMAIN-CONTAINING PROTEIN"/>
    <property type="match status" value="1"/>
</dbReference>
<evidence type="ECO:0000256" key="1">
    <source>
        <dbReference type="SAM" id="MobiDB-lite"/>
    </source>
</evidence>
<dbReference type="Proteomes" id="UP000780801">
    <property type="component" value="Unassembled WGS sequence"/>
</dbReference>
<accession>A0A9P6FLK8</accession>
<keyword evidence="4" id="KW-1185">Reference proteome</keyword>
<gene>
    <name evidence="3" type="ORF">BGW38_008230</name>
</gene>
<dbReference type="InterPro" id="IPR052766">
    <property type="entry name" value="S41A_metabolite_peptidase"/>
</dbReference>
<feature type="domain" description="CPAF-like PDZ" evidence="2">
    <location>
        <begin position="160"/>
        <end position="288"/>
    </location>
</feature>
<evidence type="ECO:0000313" key="4">
    <source>
        <dbReference type="Proteomes" id="UP000780801"/>
    </source>
</evidence>
<name>A0A9P6FLK8_9FUNG</name>
<evidence type="ECO:0000259" key="2">
    <source>
        <dbReference type="Pfam" id="PF23658"/>
    </source>
</evidence>
<protein>
    <recommendedName>
        <fullName evidence="2">CPAF-like PDZ domain-containing protein</fullName>
    </recommendedName>
</protein>
<dbReference type="PANTHER" id="PTHR37049">
    <property type="entry name" value="PEPTIDASE S41 FAMILY PROTEIN"/>
    <property type="match status" value="1"/>
</dbReference>
<sequence>MPYSVAKACLDTTFPFPTNSRKDTADTAKALISNFYVFEDMAESPPADKDYAEGLNFRPVKLVEEIDNLYRTTSGSSLSNDGKTDPDSKEDEEDEEEEDDDDDSNDGSGDPSGADKGDRAAAAIYLTDREFHDGISAILAKARDGHLSYDADCFRTFIFQHGFVMGHVARNGKKVIKVFDVKSYLWSSQYALASKIYGCDVISIEGQDAADYIQSWADQGVDISKDPNVRFNSALASPIYSPNGDGYFYDGSFGTRNKLPAESALSFTFKCGTANPFTEKFPWTATYKRSSFYDTRSYFHANCAKSSGIFSTKKKKPKHNEDVQPADEEEAADQKALNELYAQLRSLTISQPTGSADENPSTSTPSS</sequence>
<evidence type="ECO:0000313" key="3">
    <source>
        <dbReference type="EMBL" id="KAF9575396.1"/>
    </source>
</evidence>
<dbReference type="InterPro" id="IPR056186">
    <property type="entry name" value="PDZ_CPAF-rel"/>
</dbReference>
<comment type="caution">
    <text evidence="3">The sequence shown here is derived from an EMBL/GenBank/DDBJ whole genome shotgun (WGS) entry which is preliminary data.</text>
</comment>
<reference evidence="3" key="1">
    <citation type="journal article" date="2020" name="Fungal Divers.">
        <title>Resolving the Mortierellaceae phylogeny through synthesis of multi-gene phylogenetics and phylogenomics.</title>
        <authorList>
            <person name="Vandepol N."/>
            <person name="Liber J."/>
            <person name="Desiro A."/>
            <person name="Na H."/>
            <person name="Kennedy M."/>
            <person name="Barry K."/>
            <person name="Grigoriev I.V."/>
            <person name="Miller A.N."/>
            <person name="O'Donnell K."/>
            <person name="Stajich J.E."/>
            <person name="Bonito G."/>
        </authorList>
    </citation>
    <scope>NUCLEOTIDE SEQUENCE</scope>
    <source>
        <strain evidence="3">KOD1015</strain>
    </source>
</reference>
<feature type="region of interest" description="Disordered" evidence="1">
    <location>
        <begin position="347"/>
        <end position="367"/>
    </location>
</feature>
<dbReference type="EMBL" id="JAABOA010005605">
    <property type="protein sequence ID" value="KAF9575396.1"/>
    <property type="molecule type" value="Genomic_DNA"/>
</dbReference>
<organism evidence="3 4">
    <name type="scientific">Lunasporangiospora selenospora</name>
    <dbReference type="NCBI Taxonomy" id="979761"/>
    <lineage>
        <taxon>Eukaryota</taxon>
        <taxon>Fungi</taxon>
        <taxon>Fungi incertae sedis</taxon>
        <taxon>Mucoromycota</taxon>
        <taxon>Mortierellomycotina</taxon>
        <taxon>Mortierellomycetes</taxon>
        <taxon>Mortierellales</taxon>
        <taxon>Mortierellaceae</taxon>
        <taxon>Lunasporangiospora</taxon>
    </lineage>
</organism>
<dbReference type="AlphaFoldDB" id="A0A9P6FLK8"/>
<feature type="compositionally biased region" description="Polar residues" evidence="1">
    <location>
        <begin position="72"/>
        <end position="81"/>
    </location>
</feature>
<feature type="compositionally biased region" description="Acidic residues" evidence="1">
    <location>
        <begin position="88"/>
        <end position="105"/>
    </location>
</feature>